<dbReference type="InterPro" id="IPR006016">
    <property type="entry name" value="UspA"/>
</dbReference>
<proteinExistence type="inferred from homology"/>
<dbReference type="OrthoDB" id="9788959at2"/>
<dbReference type="PANTHER" id="PTHR46268:SF6">
    <property type="entry name" value="UNIVERSAL STRESS PROTEIN UP12"/>
    <property type="match status" value="1"/>
</dbReference>
<dbReference type="InterPro" id="IPR014729">
    <property type="entry name" value="Rossmann-like_a/b/a_fold"/>
</dbReference>
<evidence type="ECO:0000313" key="4">
    <source>
        <dbReference type="Proteomes" id="UP000236654"/>
    </source>
</evidence>
<keyword evidence="4" id="KW-1185">Reference proteome</keyword>
<dbReference type="Proteomes" id="UP000236654">
    <property type="component" value="Unassembled WGS sequence"/>
</dbReference>
<evidence type="ECO:0000256" key="1">
    <source>
        <dbReference type="ARBA" id="ARBA00008791"/>
    </source>
</evidence>
<dbReference type="CDD" id="cd00293">
    <property type="entry name" value="USP-like"/>
    <property type="match status" value="2"/>
</dbReference>
<dbReference type="AlphaFoldDB" id="A0A2I0QZU8"/>
<dbReference type="Pfam" id="PF00582">
    <property type="entry name" value="Usp"/>
    <property type="match status" value="2"/>
</dbReference>
<organism evidence="3 4">
    <name type="scientific">Brumimicrobium salinarum</name>
    <dbReference type="NCBI Taxonomy" id="2058658"/>
    <lineage>
        <taxon>Bacteria</taxon>
        <taxon>Pseudomonadati</taxon>
        <taxon>Bacteroidota</taxon>
        <taxon>Flavobacteriia</taxon>
        <taxon>Flavobacteriales</taxon>
        <taxon>Crocinitomicaceae</taxon>
        <taxon>Brumimicrobium</taxon>
    </lineage>
</organism>
<protein>
    <recommendedName>
        <fullName evidence="2">UspA domain-containing protein</fullName>
    </recommendedName>
</protein>
<sequence length="280" mass="31005">MKKILVPTDFSEYALNAAKLAASIAKKTDTRIYFLHVVSMPVYETGVIPGQSRQDVAEGLFILKKVKMDFEKLLNEDFLKGINVATAIQYDGVYESVVSQADKHDIDLIVMGTHGSSGYVNDFFIGSNTDKIVRLSETPIITTREEVTNTTFDKVVFASDFGEGVAQSFQKIAEMATILKVKVELVRVITGDDFFYSAPMLDSMEVFAKENGLVNYDCHVFASETVQSGINEFAQRVNADMVMTVTHGRRGLARLFNGSITSDIMKSSPLPVMSVRAHKK</sequence>
<evidence type="ECO:0000259" key="2">
    <source>
        <dbReference type="Pfam" id="PF00582"/>
    </source>
</evidence>
<reference evidence="3 4" key="1">
    <citation type="submission" date="2017-12" db="EMBL/GenBank/DDBJ databases">
        <title>The draft genome sequence of Brumimicrobium saltpan LHR20.</title>
        <authorList>
            <person name="Do Z.-J."/>
            <person name="Luo H.-R."/>
        </authorList>
    </citation>
    <scope>NUCLEOTIDE SEQUENCE [LARGE SCALE GENOMIC DNA]</scope>
    <source>
        <strain evidence="3 4">LHR20</strain>
    </source>
</reference>
<dbReference type="Gene3D" id="3.40.50.620">
    <property type="entry name" value="HUPs"/>
    <property type="match status" value="2"/>
</dbReference>
<comment type="caution">
    <text evidence="3">The sequence shown here is derived from an EMBL/GenBank/DDBJ whole genome shotgun (WGS) entry which is preliminary data.</text>
</comment>
<evidence type="ECO:0000313" key="3">
    <source>
        <dbReference type="EMBL" id="PKR79848.1"/>
    </source>
</evidence>
<name>A0A2I0QZU8_9FLAO</name>
<dbReference type="PRINTS" id="PR01438">
    <property type="entry name" value="UNVRSLSTRESS"/>
</dbReference>
<feature type="domain" description="UspA" evidence="2">
    <location>
        <begin position="1"/>
        <end position="142"/>
    </location>
</feature>
<comment type="similarity">
    <text evidence="1">Belongs to the universal stress protein A family.</text>
</comment>
<dbReference type="EMBL" id="PJNI01000017">
    <property type="protein sequence ID" value="PKR79848.1"/>
    <property type="molecule type" value="Genomic_DNA"/>
</dbReference>
<feature type="domain" description="UspA" evidence="2">
    <location>
        <begin position="152"/>
        <end position="276"/>
    </location>
</feature>
<gene>
    <name evidence="3" type="ORF">CW751_12895</name>
</gene>
<accession>A0A2I0QZU8</accession>
<dbReference type="SUPFAM" id="SSF52402">
    <property type="entry name" value="Adenine nucleotide alpha hydrolases-like"/>
    <property type="match status" value="2"/>
</dbReference>
<dbReference type="InterPro" id="IPR006015">
    <property type="entry name" value="Universal_stress_UspA"/>
</dbReference>
<dbReference type="PANTHER" id="PTHR46268">
    <property type="entry name" value="STRESS RESPONSE PROTEIN NHAX"/>
    <property type="match status" value="1"/>
</dbReference>
<dbReference type="RefSeq" id="WP_101335444.1">
    <property type="nucleotide sequence ID" value="NZ_PJNI01000017.1"/>
</dbReference>